<name>A0AAW1XYQ4_RUBAR</name>
<dbReference type="InterPro" id="IPR032675">
    <property type="entry name" value="LRR_dom_sf"/>
</dbReference>
<evidence type="ECO:0000259" key="1">
    <source>
        <dbReference type="PROSITE" id="PS50181"/>
    </source>
</evidence>
<dbReference type="PROSITE" id="PS50181">
    <property type="entry name" value="FBOX"/>
    <property type="match status" value="1"/>
</dbReference>
<dbReference type="InterPro" id="IPR053781">
    <property type="entry name" value="F-box_AtFBL13-like"/>
</dbReference>
<dbReference type="PANTHER" id="PTHR31639:SF93">
    <property type="entry name" value="F-BOX_FBD_LRR PROTEIN"/>
    <property type="match status" value="1"/>
</dbReference>
<evidence type="ECO:0000313" key="2">
    <source>
        <dbReference type="EMBL" id="KAK9941799.1"/>
    </source>
</evidence>
<dbReference type="SUPFAM" id="SSF81383">
    <property type="entry name" value="F-box domain"/>
    <property type="match status" value="1"/>
</dbReference>
<organism evidence="2 3">
    <name type="scientific">Rubus argutus</name>
    <name type="common">Southern blackberry</name>
    <dbReference type="NCBI Taxonomy" id="59490"/>
    <lineage>
        <taxon>Eukaryota</taxon>
        <taxon>Viridiplantae</taxon>
        <taxon>Streptophyta</taxon>
        <taxon>Embryophyta</taxon>
        <taxon>Tracheophyta</taxon>
        <taxon>Spermatophyta</taxon>
        <taxon>Magnoliopsida</taxon>
        <taxon>eudicotyledons</taxon>
        <taxon>Gunneridae</taxon>
        <taxon>Pentapetalae</taxon>
        <taxon>rosids</taxon>
        <taxon>fabids</taxon>
        <taxon>Rosales</taxon>
        <taxon>Rosaceae</taxon>
        <taxon>Rosoideae</taxon>
        <taxon>Rosoideae incertae sedis</taxon>
        <taxon>Rubus</taxon>
    </lineage>
</organism>
<dbReference type="Pfam" id="PF24758">
    <property type="entry name" value="LRR_At5g56370"/>
    <property type="match status" value="1"/>
</dbReference>
<sequence>MRGEPTGQSGSKIDVKLDRISNLPSDVTEKILSRLPIRDAVRTNVLSRQWRYKSAILPHLVFDDRCVSTRMNHTIFVKIVDRVLLLHIGPIHKFKLTLENFVATSDIDQWILHLSRNSIKTLILQIGRGGRYTIPSCLFSCQELFRLELSHCLLKPPPSTFKGFKSLKALQIDNATMSQDVLENMIVSCPLLVTLTLIDCDGFTHLKVNATCLRTLAVIGDFETVILENTLNLNYVYLISNANVTQVRVPGTCSNLVNFFVHLPQIRDLGISKSFLKYLAAGGCPRKLARSCRYLRYLNLRMSFSNKDEVLTALCLLRSSPTLERLEIFSDHAAVEVENNYSLLDDNHNCVFSELRLVEIKDVSGAKAELDFIKFLLLSSPTLKSMKIKPAYADGSLELLKKLLEFGRVSVNSKIIYLAP</sequence>
<dbReference type="CDD" id="cd22160">
    <property type="entry name" value="F-box_AtFBL13-like"/>
    <property type="match status" value="1"/>
</dbReference>
<dbReference type="Gene3D" id="3.80.10.10">
    <property type="entry name" value="Ribonuclease Inhibitor"/>
    <property type="match status" value="1"/>
</dbReference>
<dbReference type="InterPro" id="IPR001810">
    <property type="entry name" value="F-box_dom"/>
</dbReference>
<dbReference type="Proteomes" id="UP001457282">
    <property type="component" value="Unassembled WGS sequence"/>
</dbReference>
<feature type="domain" description="F-box" evidence="1">
    <location>
        <begin position="17"/>
        <end position="65"/>
    </location>
</feature>
<dbReference type="Pfam" id="PF00646">
    <property type="entry name" value="F-box"/>
    <property type="match status" value="1"/>
</dbReference>
<accession>A0AAW1XYQ4</accession>
<dbReference type="InterPro" id="IPR055411">
    <property type="entry name" value="LRR_FXL15/At3g58940/PEG3-like"/>
</dbReference>
<dbReference type="InterPro" id="IPR006566">
    <property type="entry name" value="FBD"/>
</dbReference>
<dbReference type="InterPro" id="IPR036047">
    <property type="entry name" value="F-box-like_dom_sf"/>
</dbReference>
<dbReference type="EMBL" id="JBEDUW010000002">
    <property type="protein sequence ID" value="KAK9941799.1"/>
    <property type="molecule type" value="Genomic_DNA"/>
</dbReference>
<dbReference type="Pfam" id="PF08387">
    <property type="entry name" value="FBD"/>
    <property type="match status" value="1"/>
</dbReference>
<protein>
    <recommendedName>
        <fullName evidence="1">F-box domain-containing protein</fullName>
    </recommendedName>
</protein>
<dbReference type="SUPFAM" id="SSF52047">
    <property type="entry name" value="RNI-like"/>
    <property type="match status" value="1"/>
</dbReference>
<dbReference type="PANTHER" id="PTHR31639">
    <property type="entry name" value="F-BOX PROTEIN-LIKE"/>
    <property type="match status" value="1"/>
</dbReference>
<keyword evidence="3" id="KW-1185">Reference proteome</keyword>
<proteinExistence type="predicted"/>
<comment type="caution">
    <text evidence="2">The sequence shown here is derived from an EMBL/GenBank/DDBJ whole genome shotgun (WGS) entry which is preliminary data.</text>
</comment>
<gene>
    <name evidence="2" type="ORF">M0R45_007493</name>
</gene>
<dbReference type="Gene3D" id="1.20.1280.50">
    <property type="match status" value="1"/>
</dbReference>
<dbReference type="SMART" id="SM00579">
    <property type="entry name" value="FBD"/>
    <property type="match status" value="1"/>
</dbReference>
<dbReference type="AlphaFoldDB" id="A0AAW1XYQ4"/>
<reference evidence="2 3" key="1">
    <citation type="journal article" date="2023" name="G3 (Bethesda)">
        <title>A chromosome-length genome assembly and annotation of blackberry (Rubus argutus, cv. 'Hillquist').</title>
        <authorList>
            <person name="Bruna T."/>
            <person name="Aryal R."/>
            <person name="Dudchenko O."/>
            <person name="Sargent D.J."/>
            <person name="Mead D."/>
            <person name="Buti M."/>
            <person name="Cavallini A."/>
            <person name="Hytonen T."/>
            <person name="Andres J."/>
            <person name="Pham M."/>
            <person name="Weisz D."/>
            <person name="Mascagni F."/>
            <person name="Usai G."/>
            <person name="Natali L."/>
            <person name="Bassil N."/>
            <person name="Fernandez G.E."/>
            <person name="Lomsadze A."/>
            <person name="Armour M."/>
            <person name="Olukolu B."/>
            <person name="Poorten T."/>
            <person name="Britton C."/>
            <person name="Davik J."/>
            <person name="Ashrafi H."/>
            <person name="Aiden E.L."/>
            <person name="Borodovsky M."/>
            <person name="Worthington M."/>
        </authorList>
    </citation>
    <scope>NUCLEOTIDE SEQUENCE [LARGE SCALE GENOMIC DNA]</scope>
    <source>
        <strain evidence="2">PI 553951</strain>
    </source>
</reference>
<evidence type="ECO:0000313" key="3">
    <source>
        <dbReference type="Proteomes" id="UP001457282"/>
    </source>
</evidence>